<sequence>MNASPRMIIEASVSQATILVVDDTPANLTLMAQVLKPEYRVQLAVSGIKALEICQRQPPDLIVLDVMMPELDGYEVCRRLKANPATRRVPVIFLTALTRPEDESNGFEAGGADFIHKPFNPATVLARVRTHLQLKLAEDQLLSHNAQLSGELAARRREVERLRDTTLFVMVGLAEFRDADTGNHIQRTQEYVRTLARWLATQPDAPAGLSDTVIDELAKAAPLHDIGKVAIPDGILLKPGRLSEEEWRIMKTHAEQGGDLLQRAIDRLGDDAGLMLTFGKQIARHHHEKWDGSGYPDGLAGTDIPLAARLMAVADVYDALISARPYKPAMTHDDALAYIRDGSGAHFDPRVVQALESCVDQMRDIAARWAD</sequence>
<dbReference type="PROSITE" id="PS50110">
    <property type="entry name" value="RESPONSE_REGULATORY"/>
    <property type="match status" value="1"/>
</dbReference>
<dbReference type="InterPro" id="IPR003607">
    <property type="entry name" value="HD/PDEase_dom"/>
</dbReference>
<evidence type="ECO:0000259" key="2">
    <source>
        <dbReference type="PROSITE" id="PS50110"/>
    </source>
</evidence>
<dbReference type="SMART" id="SM00471">
    <property type="entry name" value="HDc"/>
    <property type="match status" value="1"/>
</dbReference>
<reference evidence="4 5" key="1">
    <citation type="submission" date="2024-09" db="EMBL/GenBank/DDBJ databases">
        <title>Novel species of the genus Pelomonas and Roseateles isolated from streams.</title>
        <authorList>
            <person name="Lu H."/>
        </authorList>
    </citation>
    <scope>NUCLEOTIDE SEQUENCE [LARGE SCALE GENOMIC DNA]</scope>
    <source>
        <strain evidence="4 5">DC23W</strain>
    </source>
</reference>
<gene>
    <name evidence="4" type="ORF">ACG02S_25105</name>
</gene>
<evidence type="ECO:0000259" key="3">
    <source>
        <dbReference type="PROSITE" id="PS51832"/>
    </source>
</evidence>
<evidence type="ECO:0000256" key="1">
    <source>
        <dbReference type="PROSITE-ProRule" id="PRU00169"/>
    </source>
</evidence>
<dbReference type="Pfam" id="PF00072">
    <property type="entry name" value="Response_reg"/>
    <property type="match status" value="1"/>
</dbReference>
<dbReference type="CDD" id="cd00077">
    <property type="entry name" value="HDc"/>
    <property type="match status" value="1"/>
</dbReference>
<name>A0ABW7EUI8_9BURK</name>
<protein>
    <submittedName>
        <fullName evidence="4">HD-GYP domain-containing protein</fullName>
        <ecNumber evidence="4">3.1.4.-</ecNumber>
    </submittedName>
</protein>
<dbReference type="SUPFAM" id="SSF109604">
    <property type="entry name" value="HD-domain/PDEase-like"/>
    <property type="match status" value="1"/>
</dbReference>
<keyword evidence="1" id="KW-0597">Phosphoprotein</keyword>
<dbReference type="PROSITE" id="PS51832">
    <property type="entry name" value="HD_GYP"/>
    <property type="match status" value="1"/>
</dbReference>
<dbReference type="SUPFAM" id="SSF52172">
    <property type="entry name" value="CheY-like"/>
    <property type="match status" value="1"/>
</dbReference>
<dbReference type="GO" id="GO:0016787">
    <property type="term" value="F:hydrolase activity"/>
    <property type="evidence" value="ECO:0007669"/>
    <property type="project" value="UniProtKB-KW"/>
</dbReference>
<dbReference type="InterPro" id="IPR001789">
    <property type="entry name" value="Sig_transdc_resp-reg_receiver"/>
</dbReference>
<evidence type="ECO:0000313" key="4">
    <source>
        <dbReference type="EMBL" id="MFG6417180.1"/>
    </source>
</evidence>
<accession>A0ABW7EUI8</accession>
<dbReference type="RefSeq" id="WP_394473238.1">
    <property type="nucleotide sequence ID" value="NZ_JBIGHY010000017.1"/>
</dbReference>
<dbReference type="EMBL" id="JBIGHY010000017">
    <property type="protein sequence ID" value="MFG6417180.1"/>
    <property type="molecule type" value="Genomic_DNA"/>
</dbReference>
<keyword evidence="5" id="KW-1185">Reference proteome</keyword>
<dbReference type="Pfam" id="PF13487">
    <property type="entry name" value="HD_5"/>
    <property type="match status" value="1"/>
</dbReference>
<evidence type="ECO:0000313" key="5">
    <source>
        <dbReference type="Proteomes" id="UP001606300"/>
    </source>
</evidence>
<dbReference type="Gene3D" id="3.40.50.2300">
    <property type="match status" value="1"/>
</dbReference>
<proteinExistence type="predicted"/>
<dbReference type="InterPro" id="IPR037522">
    <property type="entry name" value="HD_GYP_dom"/>
</dbReference>
<dbReference type="SMART" id="SM00448">
    <property type="entry name" value="REC"/>
    <property type="match status" value="1"/>
</dbReference>
<dbReference type="CDD" id="cd19920">
    <property type="entry name" value="REC_PA4781-like"/>
    <property type="match status" value="1"/>
</dbReference>
<dbReference type="Gene3D" id="1.10.3210.10">
    <property type="entry name" value="Hypothetical protein af1432"/>
    <property type="match status" value="1"/>
</dbReference>
<feature type="domain" description="Response regulatory" evidence="2">
    <location>
        <begin position="17"/>
        <end position="132"/>
    </location>
</feature>
<dbReference type="InterPro" id="IPR011006">
    <property type="entry name" value="CheY-like_superfamily"/>
</dbReference>
<keyword evidence="4" id="KW-0378">Hydrolase</keyword>
<organism evidence="4 5">
    <name type="scientific">Pelomonas dachongensis</name>
    <dbReference type="NCBI Taxonomy" id="3299029"/>
    <lineage>
        <taxon>Bacteria</taxon>
        <taxon>Pseudomonadati</taxon>
        <taxon>Pseudomonadota</taxon>
        <taxon>Betaproteobacteria</taxon>
        <taxon>Burkholderiales</taxon>
        <taxon>Sphaerotilaceae</taxon>
        <taxon>Roseateles</taxon>
    </lineage>
</organism>
<feature type="domain" description="HD-GYP" evidence="3">
    <location>
        <begin position="159"/>
        <end position="371"/>
    </location>
</feature>
<dbReference type="PANTHER" id="PTHR45228">
    <property type="entry name" value="CYCLIC DI-GMP PHOSPHODIESTERASE TM_0186-RELATED"/>
    <property type="match status" value="1"/>
</dbReference>
<comment type="caution">
    <text evidence="4">The sequence shown here is derived from an EMBL/GenBank/DDBJ whole genome shotgun (WGS) entry which is preliminary data.</text>
</comment>
<dbReference type="InterPro" id="IPR052020">
    <property type="entry name" value="Cyclic_di-GMP/3'3'-cGAMP_PDE"/>
</dbReference>
<dbReference type="EC" id="3.1.4.-" evidence="4"/>
<dbReference type="Proteomes" id="UP001606300">
    <property type="component" value="Unassembled WGS sequence"/>
</dbReference>
<dbReference type="PANTHER" id="PTHR45228:SF5">
    <property type="entry name" value="CYCLIC DI-GMP PHOSPHODIESTERASE VC_1348-RELATED"/>
    <property type="match status" value="1"/>
</dbReference>
<feature type="modified residue" description="4-aspartylphosphate" evidence="1">
    <location>
        <position position="65"/>
    </location>
</feature>